<dbReference type="RefSeq" id="WP_370720317.1">
    <property type="nucleotide sequence ID" value="NZ_JBGGTQ010000009.1"/>
</dbReference>
<sequence>MLNDRHRFGPLTLAAVLTLGLAAGCSEDTVVEDAQEDGPVAAGAILGEPVTVQADVQDVYGSNAFTIGGGDTLVLGDTGPDVDEDARVSVTGTVRQLVTADFEEDYDWFTFGEEDWVTDRDRDLVIIADEVQELP</sequence>
<evidence type="ECO:0000313" key="1">
    <source>
        <dbReference type="EMBL" id="MEZ0494083.1"/>
    </source>
</evidence>
<accession>A0ABV4I8L9</accession>
<organism evidence="1 2">
    <name type="scientific">Kineococcus mangrovi</name>
    <dbReference type="NCBI Taxonomy" id="1660183"/>
    <lineage>
        <taxon>Bacteria</taxon>
        <taxon>Bacillati</taxon>
        <taxon>Actinomycetota</taxon>
        <taxon>Actinomycetes</taxon>
        <taxon>Kineosporiales</taxon>
        <taxon>Kineosporiaceae</taxon>
        <taxon>Kineococcus</taxon>
    </lineage>
</organism>
<protein>
    <recommendedName>
        <fullName evidence="3">Bacterial OB-fold domain-containing protein</fullName>
    </recommendedName>
</protein>
<gene>
    <name evidence="1" type="ORF">AB2L28_17745</name>
</gene>
<dbReference type="Proteomes" id="UP001566476">
    <property type="component" value="Unassembled WGS sequence"/>
</dbReference>
<evidence type="ECO:0008006" key="3">
    <source>
        <dbReference type="Google" id="ProtNLM"/>
    </source>
</evidence>
<dbReference type="EMBL" id="JBGGTQ010000009">
    <property type="protein sequence ID" value="MEZ0494083.1"/>
    <property type="molecule type" value="Genomic_DNA"/>
</dbReference>
<comment type="caution">
    <text evidence="1">The sequence shown here is derived from an EMBL/GenBank/DDBJ whole genome shotgun (WGS) entry which is preliminary data.</text>
</comment>
<reference evidence="1 2" key="1">
    <citation type="submission" date="2024-07" db="EMBL/GenBank/DDBJ databases">
        <authorList>
            <person name="Thanompreechachai J."/>
            <person name="Duangmal K."/>
        </authorList>
    </citation>
    <scope>NUCLEOTIDE SEQUENCE [LARGE SCALE GENOMIC DNA]</scope>
    <source>
        <strain evidence="1 2">TBRC 1896</strain>
    </source>
</reference>
<name>A0ABV4I8L9_9ACTN</name>
<dbReference type="PROSITE" id="PS51257">
    <property type="entry name" value="PROKAR_LIPOPROTEIN"/>
    <property type="match status" value="1"/>
</dbReference>
<keyword evidence="2" id="KW-1185">Reference proteome</keyword>
<evidence type="ECO:0000313" key="2">
    <source>
        <dbReference type="Proteomes" id="UP001566476"/>
    </source>
</evidence>
<proteinExistence type="predicted"/>